<evidence type="ECO:0000259" key="9">
    <source>
        <dbReference type="Pfam" id="PF03828"/>
    </source>
</evidence>
<dbReference type="EMBL" id="NJHN03000058">
    <property type="protein sequence ID" value="KAH9419529.1"/>
    <property type="molecule type" value="Genomic_DNA"/>
</dbReference>
<organism evidence="11 12">
    <name type="scientific">Dermatophagoides pteronyssinus</name>
    <name type="common">European house dust mite</name>
    <dbReference type="NCBI Taxonomy" id="6956"/>
    <lineage>
        <taxon>Eukaryota</taxon>
        <taxon>Metazoa</taxon>
        <taxon>Ecdysozoa</taxon>
        <taxon>Arthropoda</taxon>
        <taxon>Chelicerata</taxon>
        <taxon>Arachnida</taxon>
        <taxon>Acari</taxon>
        <taxon>Acariformes</taxon>
        <taxon>Sarcoptiformes</taxon>
        <taxon>Astigmata</taxon>
        <taxon>Psoroptidia</taxon>
        <taxon>Analgoidea</taxon>
        <taxon>Pyroglyphidae</taxon>
        <taxon>Dermatophagoidinae</taxon>
        <taxon>Dermatophagoides</taxon>
    </lineage>
</organism>
<feature type="domain" description="PAP-associated" evidence="9">
    <location>
        <begin position="358"/>
        <end position="403"/>
    </location>
</feature>
<dbReference type="Pfam" id="PF22600">
    <property type="entry name" value="MTPAP-like_central"/>
    <property type="match status" value="1"/>
</dbReference>
<dbReference type="SUPFAM" id="SSF81301">
    <property type="entry name" value="Nucleotidyltransferase"/>
    <property type="match status" value="1"/>
</dbReference>
<dbReference type="Gene3D" id="3.30.460.10">
    <property type="entry name" value="Beta Polymerase, domain 2"/>
    <property type="match status" value="1"/>
</dbReference>
<accession>A0ABQ8JAB8</accession>
<dbReference type="Proteomes" id="UP000887458">
    <property type="component" value="Unassembled WGS sequence"/>
</dbReference>
<dbReference type="CDD" id="cd05402">
    <property type="entry name" value="NT_PAP_TUTase"/>
    <property type="match status" value="1"/>
</dbReference>
<evidence type="ECO:0000256" key="8">
    <source>
        <dbReference type="ARBA" id="ARBA00038491"/>
    </source>
</evidence>
<comment type="caution">
    <text evidence="11">The sequence shown here is derived from an EMBL/GenBank/DDBJ whole genome shotgun (WGS) entry which is preliminary data.</text>
</comment>
<evidence type="ECO:0000313" key="12">
    <source>
        <dbReference type="Proteomes" id="UP000887458"/>
    </source>
</evidence>
<keyword evidence="7" id="KW-0460">Magnesium</keyword>
<evidence type="ECO:0000256" key="6">
    <source>
        <dbReference type="ARBA" id="ARBA00022723"/>
    </source>
</evidence>
<proteinExistence type="inferred from homology"/>
<dbReference type="InterPro" id="IPR054708">
    <property type="entry name" value="MTPAP-like_central"/>
</dbReference>
<evidence type="ECO:0000256" key="5">
    <source>
        <dbReference type="ARBA" id="ARBA00022679"/>
    </source>
</evidence>
<feature type="domain" description="Poly(A) RNA polymerase mitochondrial-like central palm" evidence="10">
    <location>
        <begin position="107"/>
        <end position="263"/>
    </location>
</feature>
<reference evidence="11 12" key="1">
    <citation type="journal article" date="2018" name="J. Allergy Clin. Immunol.">
        <title>High-quality assembly of Dermatophagoides pteronyssinus genome and transcriptome reveals a wide range of novel allergens.</title>
        <authorList>
            <person name="Liu X.Y."/>
            <person name="Yang K.Y."/>
            <person name="Wang M.Q."/>
            <person name="Kwok J.S."/>
            <person name="Zeng X."/>
            <person name="Yang Z."/>
            <person name="Xiao X.J."/>
            <person name="Lau C.P."/>
            <person name="Li Y."/>
            <person name="Huang Z.M."/>
            <person name="Ba J.G."/>
            <person name="Yim A.K."/>
            <person name="Ouyang C.Y."/>
            <person name="Ngai S.M."/>
            <person name="Chan T.F."/>
            <person name="Leung E.L."/>
            <person name="Liu L."/>
            <person name="Liu Z.G."/>
            <person name="Tsui S.K."/>
        </authorList>
    </citation>
    <scope>NUCLEOTIDE SEQUENCE [LARGE SCALE GENOMIC DNA]</scope>
    <source>
        <strain evidence="11">Derp</strain>
    </source>
</reference>
<protein>
    <submittedName>
        <fullName evidence="11">Speckle targeted PIP5K1A-regulated poly(A) polymerase</fullName>
    </submittedName>
</protein>
<gene>
    <name evidence="11" type="primary">TUT1_1</name>
    <name evidence="11" type="ORF">DERP_009586</name>
</gene>
<comment type="cofactor">
    <cofactor evidence="2">
        <name>Mg(2+)</name>
        <dbReference type="ChEBI" id="CHEBI:18420"/>
    </cofactor>
</comment>
<dbReference type="PANTHER" id="PTHR12271:SF40">
    <property type="entry name" value="POLY(A) RNA POLYMERASE GLD2"/>
    <property type="match status" value="1"/>
</dbReference>
<reference evidence="11 12" key="2">
    <citation type="journal article" date="2022" name="Mol. Biol. Evol.">
        <title>Comparative Genomics Reveals Insights into the Divergent Evolution of Astigmatic Mites and Household Pest Adaptations.</title>
        <authorList>
            <person name="Xiong Q."/>
            <person name="Wan A.T."/>
            <person name="Liu X."/>
            <person name="Fung C.S."/>
            <person name="Xiao X."/>
            <person name="Malainual N."/>
            <person name="Hou J."/>
            <person name="Wang L."/>
            <person name="Wang M."/>
            <person name="Yang K.Y."/>
            <person name="Cui Y."/>
            <person name="Leung E.L."/>
            <person name="Nong W."/>
            <person name="Shin S.K."/>
            <person name="Au S.W."/>
            <person name="Jeong K.Y."/>
            <person name="Chew F.T."/>
            <person name="Hui J.H."/>
            <person name="Leung T.F."/>
            <person name="Tungtrongchitr A."/>
            <person name="Zhong N."/>
            <person name="Liu Z."/>
            <person name="Tsui S.K."/>
        </authorList>
    </citation>
    <scope>NUCLEOTIDE SEQUENCE [LARGE SCALE GENOMIC DNA]</scope>
    <source>
        <strain evidence="11">Derp</strain>
    </source>
</reference>
<dbReference type="Gene3D" id="1.10.1410.10">
    <property type="match status" value="1"/>
</dbReference>
<name>A0ABQ8JAB8_DERPT</name>
<comment type="similarity">
    <text evidence="8">Belongs to the DNA polymerase type-B-like family. GLD2 subfamily.</text>
</comment>
<evidence type="ECO:0000256" key="7">
    <source>
        <dbReference type="ARBA" id="ARBA00022842"/>
    </source>
</evidence>
<dbReference type="InterPro" id="IPR043519">
    <property type="entry name" value="NT_sf"/>
</dbReference>
<keyword evidence="12" id="KW-1185">Reference proteome</keyword>
<dbReference type="PANTHER" id="PTHR12271">
    <property type="entry name" value="POLY A POLYMERASE CID PAP -RELATED"/>
    <property type="match status" value="1"/>
</dbReference>
<evidence type="ECO:0000313" key="11">
    <source>
        <dbReference type="EMBL" id="KAH9419529.1"/>
    </source>
</evidence>
<dbReference type="Pfam" id="PF03828">
    <property type="entry name" value="PAP_assoc"/>
    <property type="match status" value="1"/>
</dbReference>
<evidence type="ECO:0000256" key="2">
    <source>
        <dbReference type="ARBA" id="ARBA00001946"/>
    </source>
</evidence>
<sequence length="458" mass="53644">MFSSLALCLRIFQNLNNRHFVDINKFSDHITKSFPFKKTTNKRFSSSLRLINVISLLSLDLILEHPNLSEKDRRLLKFEEFKKLIVDVKRKCGQRISSIEIQEFLDEKLLLPASLIEQRRHMVQQLENALCKQKFPCKLQIYGSIGSGLAFKDHSDIDIFVSIPGIRLDNKPLIYRAEKFEKIRELFRSIRSILRTHEDTMFPYNVFIETLLQRKMRVPLLRLTIFSDIWESNEYQELIQLSIKCDLNVNCALGLTNTRLIRFLCKLDARFKSVAMLVRFWSKNIICEQIQLSSYAATLLVIFYFQQISIFPAIEHLIELSNSLRPYYTNACRSDFCTNISTVTRNFPHNICKENTIQLFIGFFEFYSRFDFNANYICTHTAKIFPKFRPSNVVEVYDPFDLDHNTTGRVDIEGLTDHIRIPPDDQNDMIKQINYLLFIAIDDDNDLVGIAENADVLK</sequence>
<comment type="subcellular location">
    <subcellularLocation>
        <location evidence="3">Cytoplasm</location>
    </subcellularLocation>
</comment>
<evidence type="ECO:0000256" key="1">
    <source>
        <dbReference type="ARBA" id="ARBA00001936"/>
    </source>
</evidence>
<evidence type="ECO:0000259" key="10">
    <source>
        <dbReference type="Pfam" id="PF22600"/>
    </source>
</evidence>
<keyword evidence="6" id="KW-0479">Metal-binding</keyword>
<dbReference type="InterPro" id="IPR002058">
    <property type="entry name" value="PAP_assoc"/>
</dbReference>
<evidence type="ECO:0000256" key="3">
    <source>
        <dbReference type="ARBA" id="ARBA00004496"/>
    </source>
</evidence>
<keyword evidence="4" id="KW-0963">Cytoplasm</keyword>
<evidence type="ECO:0000256" key="4">
    <source>
        <dbReference type="ARBA" id="ARBA00022490"/>
    </source>
</evidence>
<keyword evidence="5" id="KW-0808">Transferase</keyword>
<dbReference type="SUPFAM" id="SSF81631">
    <property type="entry name" value="PAP/OAS1 substrate-binding domain"/>
    <property type="match status" value="1"/>
</dbReference>
<comment type="cofactor">
    <cofactor evidence="1">
        <name>Mn(2+)</name>
        <dbReference type="ChEBI" id="CHEBI:29035"/>
    </cofactor>
</comment>